<evidence type="ECO:0000313" key="1">
    <source>
        <dbReference type="EMBL" id="CSB22475.1"/>
    </source>
</evidence>
<gene>
    <name evidence="1" type="ORF">ERS013165_03909</name>
</gene>
<proteinExistence type="predicted"/>
<sequence length="68" mass="8018">MPISLINVTKSQMQKCKRYGLVYLQEKPKTQEHIQKGLLTLLLPWTRKTQSCLLIFVSLYGWLEVQPR</sequence>
<dbReference type="EMBL" id="CWOW01000067">
    <property type="protein sequence ID" value="CSB22475.1"/>
    <property type="molecule type" value="Genomic_DNA"/>
</dbReference>
<accession>A0A655TWX7</accession>
<dbReference type="AlphaFoldDB" id="A0A655TWX7"/>
<name>A0A655TWX7_VIBCL</name>
<dbReference type="Proteomes" id="UP000044806">
    <property type="component" value="Unassembled WGS sequence"/>
</dbReference>
<reference evidence="1 2" key="1">
    <citation type="submission" date="2015-07" db="EMBL/GenBank/DDBJ databases">
        <authorList>
            <consortium name="Pathogen Informatics"/>
        </authorList>
    </citation>
    <scope>NUCLEOTIDE SEQUENCE [LARGE SCALE GENOMIC DNA]</scope>
    <source>
        <strain evidence="1 2">A51</strain>
    </source>
</reference>
<organism evidence="1 2">
    <name type="scientific">Vibrio cholerae</name>
    <dbReference type="NCBI Taxonomy" id="666"/>
    <lineage>
        <taxon>Bacteria</taxon>
        <taxon>Pseudomonadati</taxon>
        <taxon>Pseudomonadota</taxon>
        <taxon>Gammaproteobacteria</taxon>
        <taxon>Vibrionales</taxon>
        <taxon>Vibrionaceae</taxon>
        <taxon>Vibrio</taxon>
    </lineage>
</organism>
<evidence type="ECO:0000313" key="2">
    <source>
        <dbReference type="Proteomes" id="UP000044806"/>
    </source>
</evidence>
<protein>
    <submittedName>
        <fullName evidence="1">Uncharacterized protein</fullName>
    </submittedName>
</protein>